<dbReference type="VEuPathDB" id="FungiDB:SI65_05331"/>
<reference evidence="5 6" key="1">
    <citation type="journal article" date="2016" name="BMC Genomics">
        <title>Comparative genomic and transcriptomic analyses of the Fuzhuan brick tea-fermentation fungus Aspergillus cristatus.</title>
        <authorList>
            <person name="Ge Y."/>
            <person name="Wang Y."/>
            <person name="Liu Y."/>
            <person name="Tan Y."/>
            <person name="Ren X."/>
            <person name="Zhang X."/>
            <person name="Hyde K.D."/>
            <person name="Liu Y."/>
            <person name="Liu Z."/>
        </authorList>
    </citation>
    <scope>NUCLEOTIDE SEQUENCE [LARGE SCALE GENOMIC DNA]</scope>
    <source>
        <strain evidence="5 6">GZAAS20.1005</strain>
    </source>
</reference>
<dbReference type="GO" id="GO:0005576">
    <property type="term" value="C:extracellular region"/>
    <property type="evidence" value="ECO:0007669"/>
    <property type="project" value="UniProtKB-SubCell"/>
</dbReference>
<dbReference type="GO" id="GO:0043657">
    <property type="term" value="C:host cell"/>
    <property type="evidence" value="ECO:0007669"/>
    <property type="project" value="UniProtKB-SubCell"/>
</dbReference>
<comment type="caution">
    <text evidence="5">The sequence shown here is derived from an EMBL/GenBank/DDBJ whole genome shotgun (WGS) entry which is preliminary data.</text>
</comment>
<sequence>MSRSRTRELWCAVPGNLGQPFSIECVADQDNIQTLKKKIWDHAPAHAKKNAADYGDLTLYSPVVQLNYEEEFKVDDGELLHPRRMITSNPLFPESKDPDVDIVVVVSGDTTTRKRKRSESQGANIPRTLPIAEHQLICPRERTVSKLAAILDDVNIVHVRGTPASGKTRLSELLRDYYRKEGRKVSLIKEWEKLDHKYPWDSLVKLVEKWNEEAQDAPTMTSSQPEQDLSWVLTSNTVILVDEAQMTYNDAALWNTIFKERLTPNVYKFQLCLFCSYGSPEAGPDQTFFTPVKLSNQQRISLTPQSQEDSPPIGLFYDKEEFKDVVSRLLTFHYEERFNFDEGALEYIFAVSSGHPGAVTSIVDVIYETYRHNIKRGHIRTLTEDHVIWFLENTATVFKKLSVKPVNRSFPCISSATNGISNTLCKIAEEGSIPFDINDPSIKFCYQKGWIHRVALDGDDIAVLPSRLHEKYIEYSIGTMSVTLPARFDSLPKLCKEILRKFSIRILRRSAEGKKISTASQPRPVEAQYQDEFYSGFTRVAGRGVSISSEWSRTKDGRVDFYIPEKKWAIELLRDHDKVDEHISRFKEGGKYHAWLKEKMVKDWIIIDCATSLPTKEFSEPKLWHAVFINDYSELQLYNYQKVLMMSVHLRN</sequence>
<evidence type="ECO:0000313" key="5">
    <source>
        <dbReference type="EMBL" id="ODM18714.1"/>
    </source>
</evidence>
<dbReference type="AlphaFoldDB" id="A0A1E3BCP7"/>
<evidence type="ECO:0000259" key="4">
    <source>
        <dbReference type="Pfam" id="PF20147"/>
    </source>
</evidence>
<organism evidence="5 6">
    <name type="scientific">Aspergillus cristatus</name>
    <name type="common">Chinese Fuzhuan brick tea-fermentation fungus</name>
    <name type="synonym">Eurotium cristatum</name>
    <dbReference type="NCBI Taxonomy" id="573508"/>
    <lineage>
        <taxon>Eukaryota</taxon>
        <taxon>Fungi</taxon>
        <taxon>Dikarya</taxon>
        <taxon>Ascomycota</taxon>
        <taxon>Pezizomycotina</taxon>
        <taxon>Eurotiomycetes</taxon>
        <taxon>Eurotiomycetidae</taxon>
        <taxon>Eurotiales</taxon>
        <taxon>Aspergillaceae</taxon>
        <taxon>Aspergillus</taxon>
        <taxon>Aspergillus subgen. Aspergillus</taxon>
    </lineage>
</organism>
<dbReference type="Proteomes" id="UP000094569">
    <property type="component" value="Unassembled WGS sequence"/>
</dbReference>
<accession>A0A1E3BCP7</accession>
<name>A0A1E3BCP7_ASPCR</name>
<keyword evidence="3" id="KW-0964">Secreted</keyword>
<evidence type="ECO:0000256" key="2">
    <source>
        <dbReference type="ARBA" id="ARBA00004613"/>
    </source>
</evidence>
<dbReference type="InterPro" id="IPR027417">
    <property type="entry name" value="P-loop_NTPase"/>
</dbReference>
<protein>
    <recommendedName>
        <fullName evidence="4">Crinkler effector protein N-terminal domain-containing protein</fullName>
    </recommendedName>
</protein>
<dbReference type="EMBL" id="JXNT01000005">
    <property type="protein sequence ID" value="ODM18714.1"/>
    <property type="molecule type" value="Genomic_DNA"/>
</dbReference>
<evidence type="ECO:0000313" key="6">
    <source>
        <dbReference type="Proteomes" id="UP000094569"/>
    </source>
</evidence>
<dbReference type="STRING" id="573508.A0A1E3BCP7"/>
<dbReference type="Pfam" id="PF20147">
    <property type="entry name" value="Crinkler"/>
    <property type="match status" value="1"/>
</dbReference>
<evidence type="ECO:0000256" key="3">
    <source>
        <dbReference type="ARBA" id="ARBA00022525"/>
    </source>
</evidence>
<evidence type="ECO:0000256" key="1">
    <source>
        <dbReference type="ARBA" id="ARBA00004340"/>
    </source>
</evidence>
<feature type="domain" description="Crinkler effector protein N-terminal" evidence="4">
    <location>
        <begin position="8"/>
        <end position="85"/>
    </location>
</feature>
<dbReference type="InterPro" id="IPR045379">
    <property type="entry name" value="Crinkler_N"/>
</dbReference>
<comment type="subcellular location">
    <subcellularLocation>
        <location evidence="1">Host cell</location>
    </subcellularLocation>
    <subcellularLocation>
        <location evidence="2">Secreted</location>
    </subcellularLocation>
</comment>
<dbReference type="OrthoDB" id="2364732at2759"/>
<keyword evidence="6" id="KW-1185">Reference proteome</keyword>
<proteinExistence type="predicted"/>
<dbReference type="SUPFAM" id="SSF52540">
    <property type="entry name" value="P-loop containing nucleoside triphosphate hydrolases"/>
    <property type="match status" value="1"/>
</dbReference>
<gene>
    <name evidence="5" type="ORF">SI65_05331</name>
</gene>